<evidence type="ECO:0000256" key="3">
    <source>
        <dbReference type="ARBA" id="ARBA00022449"/>
    </source>
</evidence>
<feature type="transmembrane region" description="Helical" evidence="9">
    <location>
        <begin position="225"/>
        <end position="242"/>
    </location>
</feature>
<dbReference type="PANTHER" id="PTHR32507:SF0">
    <property type="entry name" value="NA(+)_H(+) ANTIPORTER 2-RELATED"/>
    <property type="match status" value="1"/>
</dbReference>
<feature type="transmembrane region" description="Helical" evidence="9">
    <location>
        <begin position="125"/>
        <end position="146"/>
    </location>
</feature>
<dbReference type="GO" id="GO:0005886">
    <property type="term" value="C:plasma membrane"/>
    <property type="evidence" value="ECO:0007669"/>
    <property type="project" value="UniProtKB-SubCell"/>
</dbReference>
<evidence type="ECO:0000313" key="11">
    <source>
        <dbReference type="EMBL" id="KXS30879.1"/>
    </source>
</evidence>
<dbReference type="EMBL" id="LSLI01000126">
    <property type="protein sequence ID" value="KXS30879.1"/>
    <property type="molecule type" value="Genomic_DNA"/>
</dbReference>
<organism evidence="11 12">
    <name type="scientific">Candidatus Gallionella acididurans</name>
    <dbReference type="NCBI Taxonomy" id="1796491"/>
    <lineage>
        <taxon>Bacteria</taxon>
        <taxon>Pseudomonadati</taxon>
        <taxon>Pseudomonadota</taxon>
        <taxon>Betaproteobacteria</taxon>
        <taxon>Nitrosomonadales</taxon>
        <taxon>Gallionellaceae</taxon>
        <taxon>Gallionella</taxon>
    </lineage>
</organism>
<feature type="transmembrane region" description="Helical" evidence="9">
    <location>
        <begin position="95"/>
        <end position="119"/>
    </location>
</feature>
<reference evidence="11 12" key="2">
    <citation type="submission" date="2016-03" db="EMBL/GenBank/DDBJ databases">
        <title>New uncultured bacterium of the family Gallionellaceae from acid mine drainage: description and reconstruction of genome based on metagenomic analysis of microbial community.</title>
        <authorList>
            <person name="Kadnikov V."/>
            <person name="Ivasenko D."/>
            <person name="Beletsky A."/>
            <person name="Mardanov A."/>
            <person name="Danilova E."/>
            <person name="Pimenov N."/>
            <person name="Karnachuk O."/>
            <person name="Ravin N."/>
        </authorList>
    </citation>
    <scope>NUCLEOTIDE SEQUENCE [LARGE SCALE GENOMIC DNA]</scope>
    <source>
        <strain evidence="11">ShG14-8</strain>
    </source>
</reference>
<feature type="transmembrane region" description="Helical" evidence="9">
    <location>
        <begin position="248"/>
        <end position="264"/>
    </location>
</feature>
<feature type="transmembrane region" description="Helical" evidence="9">
    <location>
        <begin position="312"/>
        <end position="337"/>
    </location>
</feature>
<feature type="domain" description="Cation/H+ exchanger transmembrane" evidence="10">
    <location>
        <begin position="26"/>
        <end position="405"/>
    </location>
</feature>
<dbReference type="Pfam" id="PF00999">
    <property type="entry name" value="Na_H_Exchanger"/>
    <property type="match status" value="1"/>
</dbReference>
<dbReference type="InterPro" id="IPR038770">
    <property type="entry name" value="Na+/solute_symporter_sf"/>
</dbReference>
<name>A0A139BPI1_9PROT</name>
<keyword evidence="8 9" id="KW-0472">Membrane</keyword>
<proteinExistence type="predicted"/>
<dbReference type="AlphaFoldDB" id="A0A139BPI1"/>
<feature type="transmembrane region" description="Helical" evidence="9">
    <location>
        <begin position="349"/>
        <end position="370"/>
    </location>
</feature>
<dbReference type="Gene3D" id="1.20.1530.20">
    <property type="match status" value="1"/>
</dbReference>
<keyword evidence="5 9" id="KW-0812">Transmembrane</keyword>
<evidence type="ECO:0000256" key="7">
    <source>
        <dbReference type="ARBA" id="ARBA00023065"/>
    </source>
</evidence>
<evidence type="ECO:0000313" key="12">
    <source>
        <dbReference type="Proteomes" id="UP000070578"/>
    </source>
</evidence>
<comment type="caution">
    <text evidence="11">The sequence shown here is derived from an EMBL/GenBank/DDBJ whole genome shotgun (WGS) entry which is preliminary data.</text>
</comment>
<feature type="transmembrane region" description="Helical" evidence="9">
    <location>
        <begin position="167"/>
        <end position="193"/>
    </location>
</feature>
<feature type="transmembrane region" description="Helical" evidence="9">
    <location>
        <begin position="12"/>
        <end position="34"/>
    </location>
</feature>
<keyword evidence="6 9" id="KW-1133">Transmembrane helix</keyword>
<feature type="transmembrane region" description="Helical" evidence="9">
    <location>
        <begin position="199"/>
        <end position="218"/>
    </location>
</feature>
<evidence type="ECO:0000256" key="9">
    <source>
        <dbReference type="SAM" id="Phobius"/>
    </source>
</evidence>
<dbReference type="GO" id="GO:1902600">
    <property type="term" value="P:proton transmembrane transport"/>
    <property type="evidence" value="ECO:0007669"/>
    <property type="project" value="InterPro"/>
</dbReference>
<feature type="transmembrane region" description="Helical" evidence="9">
    <location>
        <begin position="39"/>
        <end position="59"/>
    </location>
</feature>
<keyword evidence="2" id="KW-0813">Transport</keyword>
<dbReference type="InterPro" id="IPR006153">
    <property type="entry name" value="Cation/H_exchanger_TM"/>
</dbReference>
<keyword evidence="7" id="KW-0406">Ion transport</keyword>
<dbReference type="Proteomes" id="UP000070578">
    <property type="component" value="Unassembled WGS sequence"/>
</dbReference>
<gene>
    <name evidence="11" type="ORF">AWT59_2992</name>
</gene>
<sequence length="411" mass="43600">MESSASLELAKHALLMFGTILAAGTFSGLIARLLRIPDVVVLLLAGMLLGSGATGIVNIKADSTINQLIMVFGSSYILFDGGASIRLKVLKEVWITILIIATVGLLITAAITGVAAWYFLGLAPVTALLLGSVIASTDPATLVPVFKQVRIRERVAQTVMSESAFNDAMGAILTFTVLGIAMGTGDFSIGAAVTDLLKQSLLGVFIGGGLGYLAAFLISHERFNFLAEFAPVVTLMAVIGAYMGADGVHASGFMAVFVFGIMLGNQESLGFRLTKTEGAELEDYVMTTALIMRMFIFILLGTQVDFGLINQYLLGGVAVVVVFMLVARPVTVFLCALPDRRARWSLKEMLFMCWTRETGVIPGALAGMLVGMKAPGAQIIASVTFIAILMTILIQATTTKWLAKKLGLLAK</sequence>
<evidence type="ECO:0000256" key="8">
    <source>
        <dbReference type="ARBA" id="ARBA00023136"/>
    </source>
</evidence>
<dbReference type="PANTHER" id="PTHR32507">
    <property type="entry name" value="NA(+)/H(+) ANTIPORTER 1"/>
    <property type="match status" value="1"/>
</dbReference>
<evidence type="ECO:0000259" key="10">
    <source>
        <dbReference type="Pfam" id="PF00999"/>
    </source>
</evidence>
<keyword evidence="4" id="KW-1003">Cell membrane</keyword>
<reference evidence="11 12" key="1">
    <citation type="submission" date="2016-02" db="EMBL/GenBank/DDBJ databases">
        <authorList>
            <person name="Wen L."/>
            <person name="He K."/>
            <person name="Yang H."/>
        </authorList>
    </citation>
    <scope>NUCLEOTIDE SEQUENCE [LARGE SCALE GENOMIC DNA]</scope>
    <source>
        <strain evidence="11">ShG14-8</strain>
    </source>
</reference>
<evidence type="ECO:0000256" key="4">
    <source>
        <dbReference type="ARBA" id="ARBA00022475"/>
    </source>
</evidence>
<dbReference type="PATRIC" id="fig|1796491.3.peg.3279"/>
<comment type="subcellular location">
    <subcellularLocation>
        <location evidence="1">Cell membrane</location>
        <topology evidence="1">Multi-pass membrane protein</topology>
    </subcellularLocation>
</comment>
<evidence type="ECO:0000256" key="2">
    <source>
        <dbReference type="ARBA" id="ARBA00022448"/>
    </source>
</evidence>
<feature type="transmembrane region" description="Helical" evidence="9">
    <location>
        <begin position="65"/>
        <end position="83"/>
    </location>
</feature>
<feature type="transmembrane region" description="Helical" evidence="9">
    <location>
        <begin position="284"/>
        <end position="300"/>
    </location>
</feature>
<feature type="transmembrane region" description="Helical" evidence="9">
    <location>
        <begin position="376"/>
        <end position="396"/>
    </location>
</feature>
<protein>
    <submittedName>
        <fullName evidence="11">Sodium/hydrogen exchanger</fullName>
    </submittedName>
</protein>
<evidence type="ECO:0000256" key="5">
    <source>
        <dbReference type="ARBA" id="ARBA00022692"/>
    </source>
</evidence>
<evidence type="ECO:0000256" key="6">
    <source>
        <dbReference type="ARBA" id="ARBA00022989"/>
    </source>
</evidence>
<evidence type="ECO:0000256" key="1">
    <source>
        <dbReference type="ARBA" id="ARBA00004651"/>
    </source>
</evidence>
<accession>A0A139BPI1</accession>
<dbReference type="GO" id="GO:0015297">
    <property type="term" value="F:antiporter activity"/>
    <property type="evidence" value="ECO:0007669"/>
    <property type="project" value="UniProtKB-KW"/>
</dbReference>
<keyword evidence="3" id="KW-0050">Antiport</keyword>